<evidence type="ECO:0000256" key="3">
    <source>
        <dbReference type="ARBA" id="ARBA00004065"/>
    </source>
</evidence>
<evidence type="ECO:0000256" key="10">
    <source>
        <dbReference type="ARBA" id="ARBA00022723"/>
    </source>
</evidence>
<evidence type="ECO:0000256" key="15">
    <source>
        <dbReference type="PROSITE-ProRule" id="PRU01319"/>
    </source>
</evidence>
<dbReference type="HAMAP" id="MF_00053">
    <property type="entry name" value="RNase_HIII"/>
    <property type="match status" value="1"/>
</dbReference>
<gene>
    <name evidence="14" type="primary">rnhC</name>
    <name evidence="18" type="ORF">GS18_0212580</name>
</gene>
<evidence type="ECO:0000256" key="11">
    <source>
        <dbReference type="ARBA" id="ARBA00022759"/>
    </source>
</evidence>
<dbReference type="PROSITE" id="PS51975">
    <property type="entry name" value="RNASE_H_2"/>
    <property type="match status" value="1"/>
</dbReference>
<keyword evidence="12 14" id="KW-0378">Hydrolase</keyword>
<comment type="function">
    <text evidence="3 14">Endonuclease that specifically degrades the RNA of RNA-DNA hybrids.</text>
</comment>
<evidence type="ECO:0000256" key="16">
    <source>
        <dbReference type="SAM" id="MobiDB-lite"/>
    </source>
</evidence>
<evidence type="ECO:0000313" key="19">
    <source>
        <dbReference type="Proteomes" id="UP000028549"/>
    </source>
</evidence>
<dbReference type="OrthoDB" id="9777935at2"/>
<dbReference type="PANTHER" id="PTHR10954">
    <property type="entry name" value="RIBONUCLEASE H2 SUBUNIT A"/>
    <property type="match status" value="1"/>
</dbReference>
<reference evidence="18 19" key="1">
    <citation type="journal article" date="2005" name="Int. J. Syst. Evol. Microbiol.">
        <title>Bacillus cibi sp. nov., isolated from jeotgal, a traditional Korean fermented seafood.</title>
        <authorList>
            <person name="Yoon J.H."/>
            <person name="Lee C.H."/>
            <person name="Oh T.K."/>
        </authorList>
    </citation>
    <scope>NUCLEOTIDE SEQUENCE [LARGE SCALE GENOMIC DNA]</scope>
    <source>
        <strain evidence="18 19">DSM 16189</strain>
    </source>
</reference>
<evidence type="ECO:0000256" key="12">
    <source>
        <dbReference type="ARBA" id="ARBA00022801"/>
    </source>
</evidence>
<evidence type="ECO:0000256" key="5">
    <source>
        <dbReference type="ARBA" id="ARBA00008378"/>
    </source>
</evidence>
<keyword evidence="13 14" id="KW-0460">Magnesium</keyword>
<dbReference type="GO" id="GO:0004523">
    <property type="term" value="F:RNA-DNA hybrid ribonuclease activity"/>
    <property type="evidence" value="ECO:0007669"/>
    <property type="project" value="UniProtKB-UniRule"/>
</dbReference>
<dbReference type="InterPro" id="IPR001352">
    <property type="entry name" value="RNase_HII/HIII"/>
</dbReference>
<dbReference type="InterPro" id="IPR012337">
    <property type="entry name" value="RNaseH-like_sf"/>
</dbReference>
<evidence type="ECO:0000313" key="18">
    <source>
        <dbReference type="EMBL" id="KEZ51931.1"/>
    </source>
</evidence>
<dbReference type="Pfam" id="PF11858">
    <property type="entry name" value="DUF3378"/>
    <property type="match status" value="1"/>
</dbReference>
<evidence type="ECO:0000256" key="6">
    <source>
        <dbReference type="ARBA" id="ARBA00012180"/>
    </source>
</evidence>
<evidence type="ECO:0000256" key="7">
    <source>
        <dbReference type="ARBA" id="ARBA00021407"/>
    </source>
</evidence>
<dbReference type="EMBL" id="JNVC02000005">
    <property type="protein sequence ID" value="KEZ51931.1"/>
    <property type="molecule type" value="Genomic_DNA"/>
</dbReference>
<feature type="domain" description="RNase H type-2" evidence="17">
    <location>
        <begin position="92"/>
        <end position="308"/>
    </location>
</feature>
<keyword evidence="11 14" id="KW-0255">Endonuclease</keyword>
<dbReference type="CDD" id="cd14796">
    <property type="entry name" value="RNAse_HIII_N"/>
    <property type="match status" value="1"/>
</dbReference>
<comment type="cofactor">
    <cofactor evidence="14 15">
        <name>Mn(2+)</name>
        <dbReference type="ChEBI" id="CHEBI:29035"/>
    </cofactor>
    <cofactor evidence="14 15">
        <name>Mg(2+)</name>
        <dbReference type="ChEBI" id="CHEBI:18420"/>
    </cofactor>
    <text evidence="14 15">Manganese or magnesium. Binds 1 divalent metal ion per monomer in the absence of substrate. May bind a second metal ion after substrate binding.</text>
</comment>
<comment type="subcellular location">
    <subcellularLocation>
        <location evidence="4 14">Cytoplasm</location>
    </subcellularLocation>
</comment>
<name>A0A084GX69_METID</name>
<dbReference type="GO" id="GO:0005737">
    <property type="term" value="C:cytoplasm"/>
    <property type="evidence" value="ECO:0007669"/>
    <property type="project" value="UniProtKB-SubCell"/>
</dbReference>
<evidence type="ECO:0000259" key="17">
    <source>
        <dbReference type="PROSITE" id="PS51975"/>
    </source>
</evidence>
<dbReference type="GO" id="GO:0000287">
    <property type="term" value="F:magnesium ion binding"/>
    <property type="evidence" value="ECO:0007669"/>
    <property type="project" value="UniProtKB-UniRule"/>
</dbReference>
<dbReference type="Gene3D" id="3.30.420.10">
    <property type="entry name" value="Ribonuclease H-like superfamily/Ribonuclease H"/>
    <property type="match status" value="1"/>
</dbReference>
<evidence type="ECO:0000256" key="14">
    <source>
        <dbReference type="HAMAP-Rule" id="MF_00053"/>
    </source>
</evidence>
<evidence type="ECO:0000256" key="8">
    <source>
        <dbReference type="ARBA" id="ARBA00022490"/>
    </source>
</evidence>
<evidence type="ECO:0000256" key="13">
    <source>
        <dbReference type="ARBA" id="ARBA00022842"/>
    </source>
</evidence>
<dbReference type="RefSeq" id="WP_029279216.1">
    <property type="nucleotide sequence ID" value="NZ_CANLZQ010000001.1"/>
</dbReference>
<dbReference type="PANTHER" id="PTHR10954:SF23">
    <property type="entry name" value="RIBONUCLEASE"/>
    <property type="match status" value="1"/>
</dbReference>
<dbReference type="InterPro" id="IPR004641">
    <property type="entry name" value="RNase_HIII"/>
</dbReference>
<comment type="catalytic activity">
    <reaction evidence="1 14 15">
        <text>Endonucleolytic cleavage to 5'-phosphomonoester.</text>
        <dbReference type="EC" id="3.1.26.4"/>
    </reaction>
</comment>
<dbReference type="PIRSF" id="PIRSF037748">
    <property type="entry name" value="RnhC"/>
    <property type="match status" value="1"/>
</dbReference>
<accession>A0A084GX69</accession>
<keyword evidence="19" id="KW-1185">Reference proteome</keyword>
<feature type="region of interest" description="Disordered" evidence="16">
    <location>
        <begin position="64"/>
        <end position="86"/>
    </location>
</feature>
<dbReference type="GO" id="GO:0003723">
    <property type="term" value="F:RNA binding"/>
    <property type="evidence" value="ECO:0007669"/>
    <property type="project" value="UniProtKB-UniRule"/>
</dbReference>
<dbReference type="InterPro" id="IPR036397">
    <property type="entry name" value="RNaseH_sf"/>
</dbReference>
<protein>
    <recommendedName>
        <fullName evidence="7 14">Ribonuclease HIII</fullName>
        <shortName evidence="14">RNase HIII</shortName>
        <ecNumber evidence="6 14">3.1.26.4</ecNumber>
    </recommendedName>
</protein>
<dbReference type="GO" id="GO:0032299">
    <property type="term" value="C:ribonuclease H2 complex"/>
    <property type="evidence" value="ECO:0007669"/>
    <property type="project" value="TreeGrafter"/>
</dbReference>
<keyword evidence="8 14" id="KW-0963">Cytoplasm</keyword>
<comment type="similarity">
    <text evidence="5 14">Belongs to the RNase HII family. RnhC subfamily.</text>
</comment>
<proteinExistence type="inferred from homology"/>
<evidence type="ECO:0000256" key="9">
    <source>
        <dbReference type="ARBA" id="ARBA00022722"/>
    </source>
</evidence>
<evidence type="ECO:0000256" key="4">
    <source>
        <dbReference type="ARBA" id="ARBA00004496"/>
    </source>
</evidence>
<dbReference type="GO" id="GO:0006298">
    <property type="term" value="P:mismatch repair"/>
    <property type="evidence" value="ECO:0007669"/>
    <property type="project" value="TreeGrafter"/>
</dbReference>
<dbReference type="STRING" id="246786.GS18_0212580"/>
<comment type="caution">
    <text evidence="18">The sequence shown here is derived from an EMBL/GenBank/DDBJ whole genome shotgun (WGS) entry which is preliminary data.</text>
</comment>
<evidence type="ECO:0000256" key="2">
    <source>
        <dbReference type="ARBA" id="ARBA00001946"/>
    </source>
</evidence>
<dbReference type="FunFam" id="3.30.420.10:FF:000047">
    <property type="entry name" value="Ribonuclease HIII"/>
    <property type="match status" value="1"/>
</dbReference>
<feature type="binding site" evidence="14 15">
    <location>
        <position position="98"/>
    </location>
    <ligand>
        <name>a divalent metal cation</name>
        <dbReference type="ChEBI" id="CHEBI:60240"/>
    </ligand>
</feature>
<keyword evidence="10 14" id="KW-0479">Metal-binding</keyword>
<dbReference type="GO" id="GO:0043137">
    <property type="term" value="P:DNA replication, removal of RNA primer"/>
    <property type="evidence" value="ECO:0007669"/>
    <property type="project" value="TreeGrafter"/>
</dbReference>
<keyword evidence="9 14" id="KW-0540">Nuclease</keyword>
<feature type="binding site" evidence="14 15">
    <location>
        <position position="99"/>
    </location>
    <ligand>
        <name>a divalent metal cation</name>
        <dbReference type="ChEBI" id="CHEBI:60240"/>
    </ligand>
</feature>
<organism evidence="18 19">
    <name type="scientific">Metabacillus indicus</name>
    <name type="common">Bacillus indicus</name>
    <dbReference type="NCBI Taxonomy" id="246786"/>
    <lineage>
        <taxon>Bacteria</taxon>
        <taxon>Bacillati</taxon>
        <taxon>Bacillota</taxon>
        <taxon>Bacilli</taxon>
        <taxon>Bacillales</taxon>
        <taxon>Bacillaceae</taxon>
        <taxon>Metabacillus</taxon>
    </lineage>
</organism>
<evidence type="ECO:0000256" key="1">
    <source>
        <dbReference type="ARBA" id="ARBA00000077"/>
    </source>
</evidence>
<dbReference type="InterPro" id="IPR012295">
    <property type="entry name" value="TBP_dom_sf"/>
</dbReference>
<comment type="cofactor">
    <cofactor evidence="2">
        <name>Mg(2+)</name>
        <dbReference type="ChEBI" id="CHEBI:18420"/>
    </cofactor>
</comment>
<dbReference type="CDD" id="cd06590">
    <property type="entry name" value="RNase_HII_bacteria_HIII_like"/>
    <property type="match status" value="1"/>
</dbReference>
<dbReference type="InterPro" id="IPR024567">
    <property type="entry name" value="RNase_HII/HIII_dom"/>
</dbReference>
<dbReference type="EC" id="3.1.26.4" evidence="6 14"/>
<dbReference type="InterPro" id="IPR024568">
    <property type="entry name" value="RNase_HIII_N"/>
</dbReference>
<dbReference type="Pfam" id="PF01351">
    <property type="entry name" value="RNase_HII"/>
    <property type="match status" value="1"/>
</dbReference>
<dbReference type="Gene3D" id="3.30.310.10">
    <property type="entry name" value="TATA-Binding Protein"/>
    <property type="match status" value="1"/>
</dbReference>
<dbReference type="NCBIfam" id="TIGR00716">
    <property type="entry name" value="rnhC"/>
    <property type="match status" value="1"/>
</dbReference>
<dbReference type="SUPFAM" id="SSF53098">
    <property type="entry name" value="Ribonuclease H-like"/>
    <property type="match status" value="1"/>
</dbReference>
<feature type="binding site" evidence="14 15">
    <location>
        <position position="203"/>
    </location>
    <ligand>
        <name>a divalent metal cation</name>
        <dbReference type="ChEBI" id="CHEBI:60240"/>
    </ligand>
</feature>
<dbReference type="AlphaFoldDB" id="A0A084GX69"/>
<dbReference type="Proteomes" id="UP000028549">
    <property type="component" value="Unassembled WGS sequence"/>
</dbReference>
<sequence>MSNAVIKIDQQTMLKMKTYYSSGLGSKLPPGAVFTAKANGCSITAYKSGKVLFQGNLAAEEASKWSEPEKKATKKPSQQKTIFSPPPNISSLSIIGSDEVGTGDFFGPITVVAAYVKKEQIPLLQELGVKDSKHLNDTQIIAIAKDLLKVIPYSLLILHNEKYNQLQSTGMSQGKMKAILHNQAINKLYDKIAPEEPEGILIDQFAEPSLYFKHLSGKSFKREKTFFSTKAEGIHLAVAAASILARYAFLKEMDRLSEKAGVTLPKGAGAKVDEAAAAIILKKGSPALKELTKFHFANTEKAEKIAAKKRKR</sequence>